<dbReference type="EMBL" id="CP033915">
    <property type="protein sequence ID" value="AZA88357.1"/>
    <property type="molecule type" value="Genomic_DNA"/>
</dbReference>
<dbReference type="Proteomes" id="UP000281741">
    <property type="component" value="Chromosome"/>
</dbReference>
<organism evidence="1 3">
    <name type="scientific">Chryseobacterium shandongense</name>
    <dbReference type="NCBI Taxonomy" id="1493872"/>
    <lineage>
        <taxon>Bacteria</taxon>
        <taxon>Pseudomonadati</taxon>
        <taxon>Bacteroidota</taxon>
        <taxon>Flavobacteriia</taxon>
        <taxon>Flavobacteriales</taxon>
        <taxon>Weeksellaceae</taxon>
        <taxon>Chryseobacterium group</taxon>
        <taxon>Chryseobacterium</taxon>
    </lineage>
</organism>
<proteinExistence type="predicted"/>
<name>A0AAD0YE05_9FLAO</name>
<dbReference type="InterPro" id="IPR050708">
    <property type="entry name" value="T6SS_VgrG/RHS"/>
</dbReference>
<protein>
    <submittedName>
        <fullName evidence="1">RHS repeat-associated core domain-containing protein</fullName>
    </submittedName>
</protein>
<dbReference type="Proteomes" id="UP000274073">
    <property type="component" value="Chromosome"/>
</dbReference>
<gene>
    <name evidence="1" type="ORF">EG349_17060</name>
    <name evidence="2" type="ORF">EG353_15750</name>
</gene>
<keyword evidence="4" id="KW-1185">Reference proteome</keyword>
<reference evidence="3 4" key="1">
    <citation type="submission" date="2018-11" db="EMBL/GenBank/DDBJ databases">
        <title>Proposal to divide the Flavobacteriaceae and reorganize its genera based on Amino Acid Identity values calculated from whole genome sequences.</title>
        <authorList>
            <person name="Nicholson A.C."/>
            <person name="Gulvik C.A."/>
            <person name="Whitney A.M."/>
            <person name="Humrighouse B.W."/>
            <person name="Bell M."/>
            <person name="Holmes B."/>
            <person name="Steigerwalt A.G."/>
            <person name="Villarma A."/>
            <person name="Sheth M."/>
            <person name="Batra D."/>
            <person name="Pryor J."/>
            <person name="Bernardet J.-F."/>
            <person name="Hugo C."/>
            <person name="Kampfer P."/>
            <person name="Newman J."/>
            <person name="McQuiston J.R."/>
        </authorList>
    </citation>
    <scope>NUCLEOTIDE SEQUENCE [LARGE SCALE GENOMIC DNA]</scope>
    <source>
        <strain evidence="1 3">G0207</strain>
        <strain evidence="2 4">H5143</strain>
    </source>
</reference>
<dbReference type="PANTHER" id="PTHR32305:SF15">
    <property type="entry name" value="PROTEIN RHSA-RELATED"/>
    <property type="match status" value="1"/>
</dbReference>
<dbReference type="InterPro" id="IPR022385">
    <property type="entry name" value="Rhs_assc_core"/>
</dbReference>
<evidence type="ECO:0000313" key="1">
    <source>
        <dbReference type="EMBL" id="AZA88357.1"/>
    </source>
</evidence>
<sequence length="333" mass="37702">MEVLEENNYYPFGLKHEGYNALAGNPSYQYKYNGKELQETGMYDYGTRFYMPDIGRWGVVDPLAEVSRRWSPYTYVLNNPIKFVDPDGREVVETASGTTYTGADAQSAFLALKNQLGNGPGPKGSWGGVSWQKYVNNWYYEDGAEHYRADIKARVGTLKSINGNATLNVKQTIVQWDKEYGFLPVNRTNFANENAMQVTNCYGYVLTNGYFFVDDSIENIRSFLLDSGYKSAQVSNKTNFKTGDILLWEGHMMEAVGSKNGKVQWESYFGFDSSPVKGSLQQVMNYNKEVSGGGYGSLQGATLYRQQDQSKIQFGQKKYESVDVKTIQQQRNY</sequence>
<evidence type="ECO:0000313" key="2">
    <source>
        <dbReference type="EMBL" id="AZA96900.1"/>
    </source>
</evidence>
<dbReference type="NCBIfam" id="TIGR03696">
    <property type="entry name" value="Rhs_assc_core"/>
    <property type="match status" value="1"/>
</dbReference>
<dbReference type="AlphaFoldDB" id="A0AAD0YE05"/>
<dbReference type="EMBL" id="CP033912">
    <property type="protein sequence ID" value="AZA96900.1"/>
    <property type="molecule type" value="Genomic_DNA"/>
</dbReference>
<accession>A0AAD0YE05</accession>
<dbReference type="Gene3D" id="2.180.10.10">
    <property type="entry name" value="RHS repeat-associated core"/>
    <property type="match status" value="1"/>
</dbReference>
<evidence type="ECO:0000313" key="4">
    <source>
        <dbReference type="Proteomes" id="UP000281741"/>
    </source>
</evidence>
<dbReference type="PANTHER" id="PTHR32305">
    <property type="match status" value="1"/>
</dbReference>
<evidence type="ECO:0000313" key="3">
    <source>
        <dbReference type="Proteomes" id="UP000274073"/>
    </source>
</evidence>